<dbReference type="EMBL" id="MG807320">
    <property type="protein sequence ID" value="AVL94963.1"/>
    <property type="molecule type" value="Genomic_DNA"/>
</dbReference>
<name>A0A2P1EM43_9VIRU</name>
<reference evidence="2" key="1">
    <citation type="submission" date="2018-01" db="EMBL/GenBank/DDBJ databases">
        <title>Testimony of 'menage a trois' revealed by the proteome of Megavirus virophage.</title>
        <authorList>
            <person name="Jeudy S."/>
            <person name="Bertaux L."/>
            <person name="Alempic J.-M."/>
            <person name="Lartigue A."/>
            <person name="Legendre M."/>
            <person name="Philippe N."/>
            <person name="Beucher L."/>
            <person name="Biondi E."/>
            <person name="Juul S."/>
            <person name="Turner D."/>
            <person name="Coute Y."/>
            <person name="Claverie J.-M."/>
            <person name="Abergel C."/>
        </authorList>
    </citation>
    <scope>NUCLEOTIDE SEQUENCE [LARGE SCALE GENOMIC DNA]</scope>
</reference>
<accession>A0A2P1EM43</accession>
<proteinExistence type="predicted"/>
<protein>
    <submittedName>
        <fullName evidence="1">Uncharacterized protein</fullName>
    </submittedName>
</protein>
<keyword evidence="2" id="KW-1185">Reference proteome</keyword>
<organism evidence="1 2">
    <name type="scientific">Moumouvirus australiensis</name>
    <dbReference type="NCBI Taxonomy" id="2109587"/>
    <lineage>
        <taxon>Viruses</taxon>
        <taxon>Varidnaviria</taxon>
        <taxon>Bamfordvirae</taxon>
        <taxon>Nucleocytoviricota</taxon>
        <taxon>Megaviricetes</taxon>
        <taxon>Imitervirales</taxon>
        <taxon>Mimiviridae</taxon>
        <taxon>Megamimivirinae</taxon>
        <taxon>Moumouvirus</taxon>
        <taxon>Moumouvirus australiense</taxon>
    </lineage>
</organism>
<dbReference type="Proteomes" id="UP000289600">
    <property type="component" value="Segment"/>
</dbReference>
<sequence length="386" mass="46071">MSSTVKQKKSISVEKYYKLDDAINCDIHSKKVFILANERITKDKNIGRYYVVFPSFKLFLKNRNKYPHCHEIIVDHINNDPDLAGRLVFDFDIKYEKDRKIPKNFKQQVQDTIYNVISTYYTDVDPYNLEYIWSTSQNPIKLSKHLTVKNIYFDDWIYMSKIFYKLFCIEWDRKYFWIPSNKLIDLQIVKNKTSLRMVGSTKINGFPLIYDDEGYNLEDSLIRIYIEDQKNKEQLITKNNLTNIVDELIQEEEKQKKYVNINRTIKILDPIFDKIVYEKAFELYNKVDPGIFKMGKISGNFITLVRIKSNNCLLSGKKHDQENAFLHINKSETVYNVNFGCYRFCYKWKTMRIGSIDIEDYNIFVTHFLQKKKKNTKKSLVHFSCI</sequence>
<gene>
    <name evidence="1" type="ORF">mc_577</name>
</gene>
<evidence type="ECO:0000313" key="1">
    <source>
        <dbReference type="EMBL" id="AVL94963.1"/>
    </source>
</evidence>
<evidence type="ECO:0000313" key="2">
    <source>
        <dbReference type="Proteomes" id="UP000289600"/>
    </source>
</evidence>